<dbReference type="InterPro" id="IPR053187">
    <property type="entry name" value="Notoamide_regulator"/>
</dbReference>
<evidence type="ECO:0000259" key="2">
    <source>
        <dbReference type="Pfam" id="PF04082"/>
    </source>
</evidence>
<dbReference type="AlphaFoldDB" id="A0A8H4Q1L9"/>
<protein>
    <submittedName>
        <fullName evidence="3">C6 transcription factor</fullName>
    </submittedName>
</protein>
<evidence type="ECO:0000313" key="3">
    <source>
        <dbReference type="EMBL" id="KAF4581997.1"/>
    </source>
</evidence>
<evidence type="ECO:0000256" key="1">
    <source>
        <dbReference type="ARBA" id="ARBA00023242"/>
    </source>
</evidence>
<dbReference type="EMBL" id="JAACLJ010000008">
    <property type="protein sequence ID" value="KAF4581997.1"/>
    <property type="molecule type" value="Genomic_DNA"/>
</dbReference>
<dbReference type="GO" id="GO:0006351">
    <property type="term" value="P:DNA-templated transcription"/>
    <property type="evidence" value="ECO:0007669"/>
    <property type="project" value="InterPro"/>
</dbReference>
<dbReference type="PANTHER" id="PTHR47256:SF1">
    <property type="entry name" value="ZN(II)2CYS6 TRANSCRIPTION FACTOR (EUROFUNG)"/>
    <property type="match status" value="1"/>
</dbReference>
<dbReference type="CDD" id="cd12148">
    <property type="entry name" value="fungal_TF_MHR"/>
    <property type="match status" value="1"/>
</dbReference>
<dbReference type="GO" id="GO:0003677">
    <property type="term" value="F:DNA binding"/>
    <property type="evidence" value="ECO:0007669"/>
    <property type="project" value="InterPro"/>
</dbReference>
<comment type="caution">
    <text evidence="3">The sequence shown here is derived from an EMBL/GenBank/DDBJ whole genome shotgun (WGS) entry which is preliminary data.</text>
</comment>
<proteinExistence type="predicted"/>
<gene>
    <name evidence="3" type="ORF">GQ602_006621</name>
</gene>
<dbReference type="InterPro" id="IPR007219">
    <property type="entry name" value="XnlR_reg_dom"/>
</dbReference>
<dbReference type="Pfam" id="PF04082">
    <property type="entry name" value="Fungal_trans"/>
    <property type="match status" value="1"/>
</dbReference>
<accession>A0A8H4Q1L9</accession>
<organism evidence="3 4">
    <name type="scientific">Ophiocordyceps camponoti-floridani</name>
    <dbReference type="NCBI Taxonomy" id="2030778"/>
    <lineage>
        <taxon>Eukaryota</taxon>
        <taxon>Fungi</taxon>
        <taxon>Dikarya</taxon>
        <taxon>Ascomycota</taxon>
        <taxon>Pezizomycotina</taxon>
        <taxon>Sordariomycetes</taxon>
        <taxon>Hypocreomycetidae</taxon>
        <taxon>Hypocreales</taxon>
        <taxon>Ophiocordycipitaceae</taxon>
        <taxon>Ophiocordyceps</taxon>
    </lineage>
</organism>
<dbReference type="OrthoDB" id="426882at2759"/>
<name>A0A8H4Q1L9_9HYPO</name>
<dbReference type="GO" id="GO:0008270">
    <property type="term" value="F:zinc ion binding"/>
    <property type="evidence" value="ECO:0007669"/>
    <property type="project" value="InterPro"/>
</dbReference>
<keyword evidence="4" id="KW-1185">Reference proteome</keyword>
<keyword evidence="1" id="KW-0539">Nucleus</keyword>
<sequence>MHWRKAHNDAEFVNLLRNLPQDDAQAVLRSVRSGTDVASIVNHFKVGDILLEMSVSPEARFRYVFPYRSELPQDVMLDNPYLDSMIYESAALYSAGQCPSHVENQDADKERDSSCSERMKPYLHPFHATQVIDPWLSDVRPSSWTAVCHDDNLMRDLLAGFLRCEYQFSAAFQKDYFLEDMSRQQSEFCSSLLVNIVLAYCCICYSQLERRDEYWNPTTLTYRFFVEAQRLWQLSADVPRITTIQASILFNVFYNLCGLDEVGQSYRIHAVDLAHKICLFDDSPTIIGERTRRGRAYTAWALFNWESLVAFAFMHFPLLTKPPDWDLPDPLKEAQWYGEIWLKYPLSQNLSSTYFGHIFQARCRLRVIMNEFCQAAYSKDSALTLEKAGELHSQLQSWFIGLPKPLQPRTIVLPSHLQLHMYYHHLTLAMYELLLDSGAGQDSLPLQMVTAARKYLQTLVRLYYLRHGYDAMNLYLVIPLMLVGEHCINSIDKQTPEPRLEALRSTLILVAKGLADQRRNHYLANALFRVVRGRMRPREAALLRDAVEEDAVEPPMAQAVRSHWPVSVVKNLGDMDSYILTNLVESYAQLTVELVDAAGEGDD</sequence>
<evidence type="ECO:0000313" key="4">
    <source>
        <dbReference type="Proteomes" id="UP000562929"/>
    </source>
</evidence>
<reference evidence="3 4" key="1">
    <citation type="journal article" date="2020" name="G3 (Bethesda)">
        <title>Genetic Underpinnings of Host Manipulation by Ophiocordyceps as Revealed by Comparative Transcriptomics.</title>
        <authorList>
            <person name="Will I."/>
            <person name="Das B."/>
            <person name="Trinh T."/>
            <person name="Brachmann A."/>
            <person name="Ohm R.A."/>
            <person name="de Bekker C."/>
        </authorList>
    </citation>
    <scope>NUCLEOTIDE SEQUENCE [LARGE SCALE GENOMIC DNA]</scope>
    <source>
        <strain evidence="3 4">EC05</strain>
    </source>
</reference>
<dbReference type="Proteomes" id="UP000562929">
    <property type="component" value="Unassembled WGS sequence"/>
</dbReference>
<dbReference type="PANTHER" id="PTHR47256">
    <property type="entry name" value="ZN(II)2CYS6 TRANSCRIPTION FACTOR (EUROFUNG)-RELATED"/>
    <property type="match status" value="1"/>
</dbReference>
<feature type="domain" description="Xylanolytic transcriptional activator regulatory" evidence="2">
    <location>
        <begin position="173"/>
        <end position="399"/>
    </location>
</feature>